<dbReference type="InterPro" id="IPR019752">
    <property type="entry name" value="Pyrv/ketoisovalerate_OxRed_cat"/>
</dbReference>
<feature type="domain" description="Pyruvate/ketoisovalerate oxidoreductase catalytic" evidence="2">
    <location>
        <begin position="12"/>
        <end position="175"/>
    </location>
</feature>
<dbReference type="SUPFAM" id="SSF53323">
    <property type="entry name" value="Pyruvate-ferredoxin oxidoreductase, PFOR, domain III"/>
    <property type="match status" value="1"/>
</dbReference>
<evidence type="ECO:0000259" key="2">
    <source>
        <dbReference type="Pfam" id="PF01558"/>
    </source>
</evidence>
<dbReference type="HOGENOM" id="CLU_087284_0_1_0"/>
<protein>
    <submittedName>
        <fullName evidence="3">Pyruvate/ketoisovalerate oxidoreductase, gamma subunit</fullName>
    </submittedName>
</protein>
<dbReference type="PANTHER" id="PTHR42730:SF1">
    <property type="entry name" value="2-OXOGLUTARATE SYNTHASE SUBUNIT KORC"/>
    <property type="match status" value="1"/>
</dbReference>
<dbReference type="PANTHER" id="PTHR42730">
    <property type="entry name" value="2-OXOGLUTARATE SYNTHASE SUBUNIT KORC"/>
    <property type="match status" value="1"/>
</dbReference>
<name>A0A081BM79_9BACT</name>
<gene>
    <name evidence="3" type="ORF">U14_02740</name>
</gene>
<dbReference type="STRING" id="1499966.U14_02740"/>
<accession>A0A081BM79</accession>
<sequence>MKDERIIVAGFGGQGVMMIGKLLAHAGMIENCHVSWLPSYGPEMRGGTANCHVIISEDIIGAPVVTEATCVMAMNLPSLEKFEARVRPDGLLLINSSLIPAHSKRHDVRTLEIPVNDIANTQGSLKVANVVMLGAYLALSNAVKEETILDVVMEMLGKTKRHLLDINVKALHEGMAFAAQKKSSD</sequence>
<dbReference type="InterPro" id="IPR052554">
    <property type="entry name" value="2-oxoglutarate_synth_KorC"/>
</dbReference>
<dbReference type="EMBL" id="DF820457">
    <property type="protein sequence ID" value="GAK51495.1"/>
    <property type="molecule type" value="Genomic_DNA"/>
</dbReference>
<keyword evidence="4" id="KW-1185">Reference proteome</keyword>
<reference evidence="3" key="1">
    <citation type="journal article" date="2015" name="PeerJ">
        <title>First genomic representation of candidate bacterial phylum KSB3 points to enhanced environmental sensing as a trigger of wastewater bulking.</title>
        <authorList>
            <person name="Sekiguchi Y."/>
            <person name="Ohashi A."/>
            <person name="Parks D.H."/>
            <person name="Yamauchi T."/>
            <person name="Tyson G.W."/>
            <person name="Hugenholtz P."/>
        </authorList>
    </citation>
    <scope>NUCLEOTIDE SEQUENCE [LARGE SCALE GENOMIC DNA]</scope>
</reference>
<dbReference type="AlphaFoldDB" id="A0A081BM79"/>
<dbReference type="Proteomes" id="UP000030700">
    <property type="component" value="Unassembled WGS sequence"/>
</dbReference>
<evidence type="ECO:0000313" key="4">
    <source>
        <dbReference type="Proteomes" id="UP000030700"/>
    </source>
</evidence>
<keyword evidence="3" id="KW-0670">Pyruvate</keyword>
<evidence type="ECO:0000313" key="3">
    <source>
        <dbReference type="EMBL" id="GAK51495.1"/>
    </source>
</evidence>
<evidence type="ECO:0000256" key="1">
    <source>
        <dbReference type="ARBA" id="ARBA00023002"/>
    </source>
</evidence>
<keyword evidence="1" id="KW-0560">Oxidoreductase</keyword>
<proteinExistence type="predicted"/>
<organism evidence="3">
    <name type="scientific">Candidatus Moduliflexus flocculans</name>
    <dbReference type="NCBI Taxonomy" id="1499966"/>
    <lineage>
        <taxon>Bacteria</taxon>
        <taxon>Candidatus Moduliflexota</taxon>
        <taxon>Candidatus Moduliflexia</taxon>
        <taxon>Candidatus Moduliflexales</taxon>
        <taxon>Candidatus Moduliflexaceae</taxon>
    </lineage>
</organism>
<dbReference type="GO" id="GO:0016903">
    <property type="term" value="F:oxidoreductase activity, acting on the aldehyde or oxo group of donors"/>
    <property type="evidence" value="ECO:0007669"/>
    <property type="project" value="InterPro"/>
</dbReference>
<dbReference type="Pfam" id="PF01558">
    <property type="entry name" value="POR"/>
    <property type="match status" value="1"/>
</dbReference>
<dbReference type="InterPro" id="IPR002869">
    <property type="entry name" value="Pyrv_flavodox_OxRed_cen"/>
</dbReference>
<dbReference type="Gene3D" id="3.40.920.10">
    <property type="entry name" value="Pyruvate-ferredoxin oxidoreductase, PFOR, domain III"/>
    <property type="match status" value="1"/>
</dbReference>